<dbReference type="InterPro" id="IPR058032">
    <property type="entry name" value="CDP1-like_a_solenoid_1"/>
</dbReference>
<dbReference type="PANTHER" id="PTHR33925:SF1">
    <property type="entry name" value="PROTEIN ACCUMULATION AND REPLICATION OF CHLOROPLASTS 6, CHLOROPLASTIC"/>
    <property type="match status" value="1"/>
</dbReference>
<dbReference type="Pfam" id="PF25515">
    <property type="entry name" value="Arm_PDR"/>
    <property type="match status" value="1"/>
</dbReference>
<dbReference type="Pfam" id="PF13355">
    <property type="entry name" value="ARC6-like_IMS"/>
    <property type="match status" value="1"/>
</dbReference>
<feature type="compositionally biased region" description="Basic and acidic residues" evidence="1">
    <location>
        <begin position="82"/>
        <end position="92"/>
    </location>
</feature>
<feature type="compositionally biased region" description="Basic and acidic residues" evidence="1">
    <location>
        <begin position="524"/>
        <end position="535"/>
    </location>
</feature>
<keyword evidence="2" id="KW-1133">Transmembrane helix</keyword>
<dbReference type="InterPro" id="IPR001623">
    <property type="entry name" value="DnaJ_domain"/>
</dbReference>
<protein>
    <submittedName>
        <fullName evidence="4">DUF4101 domain-containing protein</fullName>
    </submittedName>
</protein>
<sequence>MRIPLDYYRILGVPIQATDQQRDRAYQDRALQLPRREYSDAAISARKQLLDEAYSVLSDPEQRAEYDSNFLSKTTAKGGQSSEERLKAKPDGAEIADASAPTSWLEIDDDKLVGALLILLELGEYELVLKLGQPFLETRKDKNLGRKDEEDTKLIRADIILTLALACLELGREQWQQGQSENAALSGQMGQDLLLREGLFPNLRGEIQSDLYRLRPYRILELLALNETESLKRRQGLQILRDMLDERKGIDGSGDDGSGLGVDDCLRFIQQIRNYLTVAEQQELFEGEASRPSAVGSYLAVYALIARGFAQRQPALVVRARQLLSRLCKRQDVYLEQAVCALLLGQTEEASRALEQSQEYEPLAFIREHSQNSPDLLPGLCLYGEQWLQAEVFPHFRDLATQRAALKDYFADEQVQAYLEQLPVEEMQQSPVTAATPQNLSVEPSVQDLWGQTPQLNYATAASGGEGGRHNGRTATVERSASAIAQGSALRHAVASELTASPSVSEPKDLPPATRDLDEETLEELPKNGDAPEGRRNRRRRERNLVASGDSNNGHSGEKIAPARDRRKSLSSTQVWRLLLLLSTGFILLAASVLLVRGTVGWIQNASKQSKASKLQEGQPAIELAKPIVEIPASDARIIVPDGPLTQESAKQIVSEWLAVKSKAFGPQHEIDSLKTILAEPTLSTWLNRARKLKTSNHYREYEHAVQVEALNPEDGDGNEVSVDAAVNEAAKVYQNGQLNLAASYDDKLSVRYDLVRQDGQWLIKKMQLK</sequence>
<dbReference type="SMART" id="SM00271">
    <property type="entry name" value="DnaJ"/>
    <property type="match status" value="1"/>
</dbReference>
<evidence type="ECO:0000313" key="5">
    <source>
        <dbReference type="Proteomes" id="UP000654482"/>
    </source>
</evidence>
<dbReference type="SUPFAM" id="SSF46565">
    <property type="entry name" value="Chaperone J-domain"/>
    <property type="match status" value="1"/>
</dbReference>
<dbReference type="InterPro" id="IPR025344">
    <property type="entry name" value="CDP1-like_IMS"/>
</dbReference>
<evidence type="ECO:0000256" key="2">
    <source>
        <dbReference type="SAM" id="Phobius"/>
    </source>
</evidence>
<dbReference type="Proteomes" id="UP000654482">
    <property type="component" value="Unassembled WGS sequence"/>
</dbReference>
<reference evidence="4" key="1">
    <citation type="submission" date="2020-10" db="EMBL/GenBank/DDBJ databases">
        <authorList>
            <person name="Castelo-Branco R."/>
            <person name="Eusebio N."/>
            <person name="Adriana R."/>
            <person name="Vieira A."/>
            <person name="Brugerolle De Fraissinette N."/>
            <person name="Rezende De Castro R."/>
            <person name="Schneider M.P."/>
            <person name="Vasconcelos V."/>
            <person name="Leao P.N."/>
        </authorList>
    </citation>
    <scope>NUCLEOTIDE SEQUENCE</scope>
    <source>
        <strain evidence="4">LEGE 07157</strain>
    </source>
</reference>
<feature type="region of interest" description="Disordered" evidence="1">
    <location>
        <begin position="458"/>
        <end position="566"/>
    </location>
</feature>
<dbReference type="CDD" id="cd06257">
    <property type="entry name" value="DnaJ"/>
    <property type="match status" value="1"/>
</dbReference>
<feature type="compositionally biased region" description="Polar residues" evidence="1">
    <location>
        <begin position="69"/>
        <end position="81"/>
    </location>
</feature>
<evidence type="ECO:0000259" key="3">
    <source>
        <dbReference type="PROSITE" id="PS50076"/>
    </source>
</evidence>
<dbReference type="PANTHER" id="PTHR33925">
    <property type="entry name" value="PLASTID DIVISION PROTEIN CDP1, CHLOROPLASTIC-RELATED"/>
    <property type="match status" value="1"/>
</dbReference>
<feature type="compositionally biased region" description="Polar residues" evidence="1">
    <location>
        <begin position="473"/>
        <end position="485"/>
    </location>
</feature>
<dbReference type="RefSeq" id="WP_194031123.1">
    <property type="nucleotide sequence ID" value="NZ_JADEWZ010000036.1"/>
</dbReference>
<evidence type="ECO:0000313" key="4">
    <source>
        <dbReference type="EMBL" id="MBE9118036.1"/>
    </source>
</evidence>
<keyword evidence="5" id="KW-1185">Reference proteome</keyword>
<gene>
    <name evidence="4" type="ORF">IQ249_19245</name>
</gene>
<keyword evidence="2" id="KW-0812">Transmembrane</keyword>
<dbReference type="InterPro" id="IPR057137">
    <property type="entry name" value="CDP1-like_a_solenoid_2"/>
</dbReference>
<dbReference type="EMBL" id="JADEWZ010000036">
    <property type="protein sequence ID" value="MBE9118036.1"/>
    <property type="molecule type" value="Genomic_DNA"/>
</dbReference>
<dbReference type="Pfam" id="PF23468">
    <property type="entry name" value="ARC6"/>
    <property type="match status" value="1"/>
</dbReference>
<dbReference type="InterPro" id="IPR036869">
    <property type="entry name" value="J_dom_sf"/>
</dbReference>
<evidence type="ECO:0000256" key="1">
    <source>
        <dbReference type="SAM" id="MobiDB-lite"/>
    </source>
</evidence>
<dbReference type="AlphaFoldDB" id="A0A8J7E051"/>
<feature type="transmembrane region" description="Helical" evidence="2">
    <location>
        <begin position="575"/>
        <end position="596"/>
    </location>
</feature>
<dbReference type="InterPro" id="IPR044685">
    <property type="entry name" value="CPD1-like"/>
</dbReference>
<keyword evidence="2" id="KW-0472">Membrane</keyword>
<proteinExistence type="predicted"/>
<feature type="domain" description="J" evidence="3">
    <location>
        <begin position="6"/>
        <end position="70"/>
    </location>
</feature>
<dbReference type="Gene3D" id="1.10.287.110">
    <property type="entry name" value="DnaJ domain"/>
    <property type="match status" value="1"/>
</dbReference>
<organism evidence="4 5">
    <name type="scientific">Lusitaniella coriacea LEGE 07157</name>
    <dbReference type="NCBI Taxonomy" id="945747"/>
    <lineage>
        <taxon>Bacteria</taxon>
        <taxon>Bacillati</taxon>
        <taxon>Cyanobacteriota</taxon>
        <taxon>Cyanophyceae</taxon>
        <taxon>Spirulinales</taxon>
        <taxon>Lusitaniellaceae</taxon>
        <taxon>Lusitaniella</taxon>
    </lineage>
</organism>
<accession>A0A8J7E051</accession>
<name>A0A8J7E051_9CYAN</name>
<dbReference type="PROSITE" id="PS50076">
    <property type="entry name" value="DNAJ_2"/>
    <property type="match status" value="1"/>
</dbReference>
<dbReference type="Pfam" id="PF00226">
    <property type="entry name" value="DnaJ"/>
    <property type="match status" value="1"/>
</dbReference>
<comment type="caution">
    <text evidence="4">The sequence shown here is derived from an EMBL/GenBank/DDBJ whole genome shotgun (WGS) entry which is preliminary data.</text>
</comment>
<feature type="region of interest" description="Disordered" evidence="1">
    <location>
        <begin position="69"/>
        <end position="93"/>
    </location>
</feature>